<dbReference type="EMBL" id="BDSP01000055">
    <property type="protein sequence ID" value="GAX12736.1"/>
    <property type="molecule type" value="Genomic_DNA"/>
</dbReference>
<keyword evidence="3" id="KW-1185">Reference proteome</keyword>
<dbReference type="AlphaFoldDB" id="A0A1Z5JFM9"/>
<dbReference type="InParanoid" id="A0A1Z5JFM9"/>
<organism evidence="2 3">
    <name type="scientific">Fistulifera solaris</name>
    <name type="common">Oleaginous diatom</name>
    <dbReference type="NCBI Taxonomy" id="1519565"/>
    <lineage>
        <taxon>Eukaryota</taxon>
        <taxon>Sar</taxon>
        <taxon>Stramenopiles</taxon>
        <taxon>Ochrophyta</taxon>
        <taxon>Bacillariophyta</taxon>
        <taxon>Bacillariophyceae</taxon>
        <taxon>Bacillariophycidae</taxon>
        <taxon>Naviculales</taxon>
        <taxon>Naviculaceae</taxon>
        <taxon>Fistulifera</taxon>
    </lineage>
</organism>
<evidence type="ECO:0000313" key="3">
    <source>
        <dbReference type="Proteomes" id="UP000198406"/>
    </source>
</evidence>
<feature type="compositionally biased region" description="Polar residues" evidence="1">
    <location>
        <begin position="123"/>
        <end position="138"/>
    </location>
</feature>
<gene>
    <name evidence="2" type="ORF">FisN_15Hh215</name>
</gene>
<feature type="compositionally biased region" description="Basic residues" evidence="1">
    <location>
        <begin position="146"/>
        <end position="156"/>
    </location>
</feature>
<feature type="compositionally biased region" description="Acidic residues" evidence="1">
    <location>
        <begin position="160"/>
        <end position="174"/>
    </location>
</feature>
<reference evidence="2 3" key="1">
    <citation type="journal article" date="2015" name="Plant Cell">
        <title>Oil accumulation by the oleaginous diatom Fistulifera solaris as revealed by the genome and transcriptome.</title>
        <authorList>
            <person name="Tanaka T."/>
            <person name="Maeda Y."/>
            <person name="Veluchamy A."/>
            <person name="Tanaka M."/>
            <person name="Abida H."/>
            <person name="Marechal E."/>
            <person name="Bowler C."/>
            <person name="Muto M."/>
            <person name="Sunaga Y."/>
            <person name="Tanaka M."/>
            <person name="Yoshino T."/>
            <person name="Taniguchi T."/>
            <person name="Fukuda Y."/>
            <person name="Nemoto M."/>
            <person name="Matsumoto M."/>
            <person name="Wong P.S."/>
            <person name="Aburatani S."/>
            <person name="Fujibuchi W."/>
        </authorList>
    </citation>
    <scope>NUCLEOTIDE SEQUENCE [LARGE SCALE GENOMIC DNA]</scope>
    <source>
        <strain evidence="2 3">JPCC DA0580</strain>
    </source>
</reference>
<dbReference type="Proteomes" id="UP000198406">
    <property type="component" value="Unassembled WGS sequence"/>
</dbReference>
<sequence>MNPKLNKRFAFATQRAPMNEPSDGFSKTSVRDQAALLLSIADIAKSEMKSGDRMLWKDDEELPKFPLLLGSAFSLRDKTLREHRSAALPSMLTLAPPVSTHASSRARTVSLDLVEQNRMGGNRTPSPLSMTEGQQVPVTPSPMLRKGLRVSTRKRKQPELEELEEEEDEDEFDALADNGKSSGPLQGAVPKGVTVKKIHRRKFSWKNYSELEQFLITNREEYLRHSAMNYTIQQKQYNNRLTEKLLELATEHGYIFDEAEFSFVTVRDRIRCYYKSYVQSAKKRGILMGYAARKAGILHDMSAPGDVFDP</sequence>
<dbReference type="OrthoDB" id="41246at2759"/>
<proteinExistence type="predicted"/>
<accession>A0A1Z5JFM9</accession>
<evidence type="ECO:0000256" key="1">
    <source>
        <dbReference type="SAM" id="MobiDB-lite"/>
    </source>
</evidence>
<name>A0A1Z5JFM9_FISSO</name>
<evidence type="ECO:0000313" key="2">
    <source>
        <dbReference type="EMBL" id="GAX12736.1"/>
    </source>
</evidence>
<feature type="region of interest" description="Disordered" evidence="1">
    <location>
        <begin position="117"/>
        <end position="189"/>
    </location>
</feature>
<comment type="caution">
    <text evidence="2">The sequence shown here is derived from an EMBL/GenBank/DDBJ whole genome shotgun (WGS) entry which is preliminary data.</text>
</comment>
<protein>
    <submittedName>
        <fullName evidence="2">Uncharacterized protein</fullName>
    </submittedName>
</protein>